<feature type="region of interest" description="Disordered" evidence="4">
    <location>
        <begin position="113"/>
        <end position="271"/>
    </location>
</feature>
<keyword evidence="5" id="KW-0812">Transmembrane</keyword>
<feature type="compositionally biased region" description="Basic and acidic residues" evidence="4">
    <location>
        <begin position="226"/>
        <end position="262"/>
    </location>
</feature>
<proteinExistence type="inferred from homology"/>
<sequence>MCKWTAAAAAHCADLTSIGPAHIGLPLLPSALPVRLACFSFLLFLASAALAGCPAGLGHDPLHVLARSTNCSWTLERHTRSYNHLEGDVRLRRLYSANKFFLCIDKTGKVDGTRRKNYPDSAAPDAPNPSPSQKVRSSDGSWGGARNIERPVGGARSRARHLGGEREAKARRVGGSEDQGEASEGNEDQGEASGGNEDQGEASGGSEKQERDKWGEQRTRRQGQRVQRDVHSRAEAPNEVHSRAAELNDVHSRAAEPNDVHSRAAGPSDVHRRAAALSDVHRRALAPSDVHRRTTAPGRRCLMEIRSVSVGVVAIKSVNTGLYLAMSKKGTLFGSVRYNPSCKFKERIEENGYNTYASLRWKHGGRQMFVSLNGRGKPRRGHKARRRHPSTHFLPMLPT</sequence>
<evidence type="ECO:0000256" key="5">
    <source>
        <dbReference type="SAM" id="Phobius"/>
    </source>
</evidence>
<dbReference type="Gene3D" id="2.80.10.50">
    <property type="match status" value="2"/>
</dbReference>
<dbReference type="GO" id="GO:0008083">
    <property type="term" value="F:growth factor activity"/>
    <property type="evidence" value="ECO:0007669"/>
    <property type="project" value="InterPro"/>
</dbReference>
<dbReference type="InterPro" id="IPR008996">
    <property type="entry name" value="IL1/FGF"/>
</dbReference>
<keyword evidence="5" id="KW-0472">Membrane</keyword>
<dbReference type="Pfam" id="PF00167">
    <property type="entry name" value="FGF"/>
    <property type="match status" value="1"/>
</dbReference>
<dbReference type="SMART" id="SM00442">
    <property type="entry name" value="FGF"/>
    <property type="match status" value="1"/>
</dbReference>
<evidence type="ECO:0000256" key="1">
    <source>
        <dbReference type="ARBA" id="ARBA00004613"/>
    </source>
</evidence>
<evidence type="ECO:0000313" key="6">
    <source>
        <dbReference type="EMBL" id="KAK3533566.1"/>
    </source>
</evidence>
<comment type="similarity">
    <text evidence="2">Belongs to the heparin-binding growth factors family.</text>
</comment>
<keyword evidence="7" id="KW-1185">Reference proteome</keyword>
<feature type="compositionally biased region" description="Basic and acidic residues" evidence="4">
    <location>
        <begin position="207"/>
        <end position="219"/>
    </location>
</feature>
<reference evidence="6" key="1">
    <citation type="submission" date="2023-06" db="EMBL/GenBank/DDBJ databases">
        <title>Male Hemibagrus guttatus genome.</title>
        <authorList>
            <person name="Bian C."/>
        </authorList>
    </citation>
    <scope>NUCLEOTIDE SEQUENCE</scope>
    <source>
        <strain evidence="6">Male_cb2023</strain>
        <tissue evidence="6">Muscle</tissue>
    </source>
</reference>
<evidence type="ECO:0000256" key="4">
    <source>
        <dbReference type="SAM" id="MobiDB-lite"/>
    </source>
</evidence>
<dbReference type="Proteomes" id="UP001274896">
    <property type="component" value="Unassembled WGS sequence"/>
</dbReference>
<dbReference type="AlphaFoldDB" id="A0AAE0QV78"/>
<feature type="transmembrane region" description="Helical" evidence="5">
    <location>
        <begin position="34"/>
        <end position="57"/>
    </location>
</feature>
<protein>
    <recommendedName>
        <fullName evidence="8">FGF</fullName>
    </recommendedName>
</protein>
<comment type="subcellular location">
    <subcellularLocation>
        <location evidence="1">Secreted</location>
    </subcellularLocation>
</comment>
<feature type="region of interest" description="Disordered" evidence="4">
    <location>
        <begin position="374"/>
        <end position="399"/>
    </location>
</feature>
<dbReference type="PANTHER" id="PTHR11486">
    <property type="entry name" value="FIBROBLAST GROWTH FACTOR"/>
    <property type="match status" value="1"/>
</dbReference>
<feature type="compositionally biased region" description="Basic residues" evidence="4">
    <location>
        <begin position="376"/>
        <end position="390"/>
    </location>
</feature>
<name>A0AAE0QV78_9TELE</name>
<dbReference type="InterPro" id="IPR002209">
    <property type="entry name" value="Fibroblast_GF_fam"/>
</dbReference>
<dbReference type="SUPFAM" id="SSF50353">
    <property type="entry name" value="Cytokine"/>
    <property type="match status" value="2"/>
</dbReference>
<dbReference type="PRINTS" id="PR00262">
    <property type="entry name" value="IL1HBGF"/>
</dbReference>
<gene>
    <name evidence="6" type="ORF">QTP70_023436</name>
</gene>
<evidence type="ECO:0000313" key="7">
    <source>
        <dbReference type="Proteomes" id="UP001274896"/>
    </source>
</evidence>
<dbReference type="GO" id="GO:0005576">
    <property type="term" value="C:extracellular region"/>
    <property type="evidence" value="ECO:0007669"/>
    <property type="project" value="UniProtKB-SubCell"/>
</dbReference>
<feature type="compositionally biased region" description="Acidic residues" evidence="4">
    <location>
        <begin position="178"/>
        <end position="190"/>
    </location>
</feature>
<accession>A0AAE0QV78</accession>
<organism evidence="6 7">
    <name type="scientific">Hemibagrus guttatus</name>
    <dbReference type="NCBI Taxonomy" id="175788"/>
    <lineage>
        <taxon>Eukaryota</taxon>
        <taxon>Metazoa</taxon>
        <taxon>Chordata</taxon>
        <taxon>Craniata</taxon>
        <taxon>Vertebrata</taxon>
        <taxon>Euteleostomi</taxon>
        <taxon>Actinopterygii</taxon>
        <taxon>Neopterygii</taxon>
        <taxon>Teleostei</taxon>
        <taxon>Ostariophysi</taxon>
        <taxon>Siluriformes</taxon>
        <taxon>Bagridae</taxon>
        <taxon>Hemibagrus</taxon>
    </lineage>
</organism>
<evidence type="ECO:0008006" key="8">
    <source>
        <dbReference type="Google" id="ProtNLM"/>
    </source>
</evidence>
<keyword evidence="3" id="KW-0964">Secreted</keyword>
<keyword evidence="5" id="KW-1133">Transmembrane helix</keyword>
<evidence type="ECO:0000256" key="2">
    <source>
        <dbReference type="ARBA" id="ARBA00007936"/>
    </source>
</evidence>
<evidence type="ECO:0000256" key="3">
    <source>
        <dbReference type="ARBA" id="ARBA00022525"/>
    </source>
</evidence>
<dbReference type="EMBL" id="JAUCMX010000010">
    <property type="protein sequence ID" value="KAK3533566.1"/>
    <property type="molecule type" value="Genomic_DNA"/>
</dbReference>
<comment type="caution">
    <text evidence="6">The sequence shown here is derived from an EMBL/GenBank/DDBJ whole genome shotgun (WGS) entry which is preliminary data.</text>
</comment>